<dbReference type="SUPFAM" id="SSF54593">
    <property type="entry name" value="Glyoxalase/Bleomycin resistance protein/Dihydroxybiphenyl dioxygenase"/>
    <property type="match status" value="1"/>
</dbReference>
<dbReference type="RefSeq" id="WP_326622964.1">
    <property type="nucleotide sequence ID" value="NZ_CP109106.1"/>
</dbReference>
<protein>
    <submittedName>
        <fullName evidence="2">VOC family protein</fullName>
    </submittedName>
</protein>
<dbReference type="InterPro" id="IPR037523">
    <property type="entry name" value="VOC_core"/>
</dbReference>
<dbReference type="PANTHER" id="PTHR35908:SF1">
    <property type="entry name" value="CONSERVED PROTEIN"/>
    <property type="match status" value="1"/>
</dbReference>
<gene>
    <name evidence="2" type="ORF">OG863_38520</name>
</gene>
<sequence length="122" mass="13449">MPPKLKLTAITLDCPDPQALAAFYREVTGHALAPGSNGDFAGLVREDGLVIGFQRVDDYRAPRWPDQAAPQQFHLDFAVDDLDEAEALLVKWGAVKPEHQPGGDRWRVFTDPAGHPFCLTRA</sequence>
<dbReference type="InterPro" id="IPR029068">
    <property type="entry name" value="Glyas_Bleomycin-R_OHBP_Dase"/>
</dbReference>
<evidence type="ECO:0000259" key="1">
    <source>
        <dbReference type="PROSITE" id="PS51819"/>
    </source>
</evidence>
<dbReference type="PROSITE" id="PS51819">
    <property type="entry name" value="VOC"/>
    <property type="match status" value="1"/>
</dbReference>
<dbReference type="Proteomes" id="UP001344251">
    <property type="component" value="Chromosome"/>
</dbReference>
<name>A0ABZ1FSG8_9ACTN</name>
<dbReference type="InterPro" id="IPR041581">
    <property type="entry name" value="Glyoxalase_6"/>
</dbReference>
<reference evidence="2 3" key="1">
    <citation type="submission" date="2022-10" db="EMBL/GenBank/DDBJ databases">
        <title>The complete genomes of actinobacterial strains from the NBC collection.</title>
        <authorList>
            <person name="Joergensen T.S."/>
            <person name="Alvarez Arevalo M."/>
            <person name="Sterndorff E.B."/>
            <person name="Faurdal D."/>
            <person name="Vuksanovic O."/>
            <person name="Mourched A.-S."/>
            <person name="Charusanti P."/>
            <person name="Shaw S."/>
            <person name="Blin K."/>
            <person name="Weber T."/>
        </authorList>
    </citation>
    <scope>NUCLEOTIDE SEQUENCE [LARGE SCALE GENOMIC DNA]</scope>
    <source>
        <strain evidence="2 3">NBC 01774</strain>
    </source>
</reference>
<dbReference type="EMBL" id="CP109106">
    <property type="protein sequence ID" value="WSB73372.1"/>
    <property type="molecule type" value="Genomic_DNA"/>
</dbReference>
<organism evidence="2 3">
    <name type="scientific">Streptomyces decoyicus</name>
    <dbReference type="NCBI Taxonomy" id="249567"/>
    <lineage>
        <taxon>Bacteria</taxon>
        <taxon>Bacillati</taxon>
        <taxon>Actinomycetota</taxon>
        <taxon>Actinomycetes</taxon>
        <taxon>Kitasatosporales</taxon>
        <taxon>Streptomycetaceae</taxon>
        <taxon>Streptomyces</taxon>
    </lineage>
</organism>
<dbReference type="CDD" id="cd06587">
    <property type="entry name" value="VOC"/>
    <property type="match status" value="1"/>
</dbReference>
<dbReference type="Gene3D" id="3.10.180.10">
    <property type="entry name" value="2,3-Dihydroxybiphenyl 1,2-Dioxygenase, domain 1"/>
    <property type="match status" value="1"/>
</dbReference>
<evidence type="ECO:0000313" key="2">
    <source>
        <dbReference type="EMBL" id="WSB73372.1"/>
    </source>
</evidence>
<feature type="domain" description="VOC" evidence="1">
    <location>
        <begin position="6"/>
        <end position="122"/>
    </location>
</feature>
<accession>A0ABZ1FSG8</accession>
<evidence type="ECO:0000313" key="3">
    <source>
        <dbReference type="Proteomes" id="UP001344251"/>
    </source>
</evidence>
<keyword evidence="3" id="KW-1185">Reference proteome</keyword>
<dbReference type="PANTHER" id="PTHR35908">
    <property type="entry name" value="HYPOTHETICAL FUSION PROTEIN"/>
    <property type="match status" value="1"/>
</dbReference>
<dbReference type="Pfam" id="PF18029">
    <property type="entry name" value="Glyoxalase_6"/>
    <property type="match status" value="1"/>
</dbReference>
<proteinExistence type="predicted"/>